<evidence type="ECO:0000256" key="2">
    <source>
        <dbReference type="ARBA" id="ARBA00022900"/>
    </source>
</evidence>
<accession>A0A915HPD7</accession>
<evidence type="ECO:0000313" key="7">
    <source>
        <dbReference type="WBParaSite" id="nRc.2.0.1.t03818-RA"/>
    </source>
</evidence>
<feature type="signal peptide" evidence="4">
    <location>
        <begin position="1"/>
        <end position="21"/>
    </location>
</feature>
<name>A0A915HPD7_ROMCU</name>
<keyword evidence="4" id="KW-0732">Signal</keyword>
<keyword evidence="3" id="KW-1015">Disulfide bond</keyword>
<dbReference type="InterPro" id="IPR002223">
    <property type="entry name" value="Kunitz_BPTI"/>
</dbReference>
<dbReference type="Pfam" id="PF00014">
    <property type="entry name" value="Kunitz_BPTI"/>
    <property type="match status" value="1"/>
</dbReference>
<keyword evidence="1" id="KW-0646">Protease inhibitor</keyword>
<dbReference type="PROSITE" id="PS00280">
    <property type="entry name" value="BPTI_KUNITZ_1"/>
    <property type="match status" value="1"/>
</dbReference>
<dbReference type="OMA" id="CQRRCLP"/>
<evidence type="ECO:0000256" key="4">
    <source>
        <dbReference type="SAM" id="SignalP"/>
    </source>
</evidence>
<dbReference type="InterPro" id="IPR020901">
    <property type="entry name" value="Prtase_inh_Kunz-CS"/>
</dbReference>
<dbReference type="GO" id="GO:0004867">
    <property type="term" value="F:serine-type endopeptidase inhibitor activity"/>
    <property type="evidence" value="ECO:0007669"/>
    <property type="project" value="UniProtKB-KW"/>
</dbReference>
<evidence type="ECO:0000256" key="1">
    <source>
        <dbReference type="ARBA" id="ARBA00022690"/>
    </source>
</evidence>
<organism evidence="6 7">
    <name type="scientific">Romanomermis culicivorax</name>
    <name type="common">Nematode worm</name>
    <dbReference type="NCBI Taxonomy" id="13658"/>
    <lineage>
        <taxon>Eukaryota</taxon>
        <taxon>Metazoa</taxon>
        <taxon>Ecdysozoa</taxon>
        <taxon>Nematoda</taxon>
        <taxon>Enoplea</taxon>
        <taxon>Dorylaimia</taxon>
        <taxon>Mermithida</taxon>
        <taxon>Mermithoidea</taxon>
        <taxon>Mermithidae</taxon>
        <taxon>Romanomermis</taxon>
    </lineage>
</organism>
<dbReference type="SUPFAM" id="SSF57362">
    <property type="entry name" value="BPTI-like"/>
    <property type="match status" value="1"/>
</dbReference>
<dbReference type="InterPro" id="IPR050098">
    <property type="entry name" value="TFPI/VKTCI-like"/>
</dbReference>
<dbReference type="InterPro" id="IPR036880">
    <property type="entry name" value="Kunitz_BPTI_sf"/>
</dbReference>
<dbReference type="PROSITE" id="PS50279">
    <property type="entry name" value="BPTI_KUNITZ_2"/>
    <property type="match status" value="1"/>
</dbReference>
<protein>
    <submittedName>
        <fullName evidence="7">BPTI/Kunitz inhibitor domain-containing protein</fullName>
    </submittedName>
</protein>
<dbReference type="PRINTS" id="PR00759">
    <property type="entry name" value="BASICPTASE"/>
</dbReference>
<dbReference type="CDD" id="cd00109">
    <property type="entry name" value="Kunitz-type"/>
    <property type="match status" value="1"/>
</dbReference>
<dbReference type="PANTHER" id="PTHR10083">
    <property type="entry name" value="KUNITZ-TYPE PROTEASE INHIBITOR-RELATED"/>
    <property type="match status" value="1"/>
</dbReference>
<proteinExistence type="predicted"/>
<keyword evidence="6" id="KW-1185">Reference proteome</keyword>
<reference evidence="7" key="1">
    <citation type="submission" date="2022-11" db="UniProtKB">
        <authorList>
            <consortium name="WormBaseParasite"/>
        </authorList>
    </citation>
    <scope>IDENTIFICATION</scope>
</reference>
<dbReference type="Proteomes" id="UP000887565">
    <property type="component" value="Unplaced"/>
</dbReference>
<feature type="chain" id="PRO_5038078402" evidence="4">
    <location>
        <begin position="22"/>
        <end position="77"/>
    </location>
</feature>
<dbReference type="SMART" id="SM00131">
    <property type="entry name" value="KU"/>
    <property type="match status" value="1"/>
</dbReference>
<evidence type="ECO:0000256" key="3">
    <source>
        <dbReference type="ARBA" id="ARBA00023157"/>
    </source>
</evidence>
<sequence>MRRIIIVLFFCIVAIDGLCRTEKDKGYACDKPHSMRWYFNEKKFRCMVFTYLGCGGNGNNFASLNDCQRRCLPCLRL</sequence>
<evidence type="ECO:0000259" key="5">
    <source>
        <dbReference type="PROSITE" id="PS50279"/>
    </source>
</evidence>
<dbReference type="PANTHER" id="PTHR10083:SF374">
    <property type="entry name" value="BPTI_KUNITZ INHIBITOR DOMAIN-CONTAINING PROTEIN"/>
    <property type="match status" value="1"/>
</dbReference>
<evidence type="ECO:0000313" key="6">
    <source>
        <dbReference type="Proteomes" id="UP000887565"/>
    </source>
</evidence>
<feature type="domain" description="BPTI/Kunitz inhibitor" evidence="5">
    <location>
        <begin position="19"/>
        <end position="71"/>
    </location>
</feature>
<dbReference type="GO" id="GO:0005615">
    <property type="term" value="C:extracellular space"/>
    <property type="evidence" value="ECO:0007669"/>
    <property type="project" value="TreeGrafter"/>
</dbReference>
<keyword evidence="2" id="KW-0722">Serine protease inhibitor</keyword>
<dbReference type="AlphaFoldDB" id="A0A915HPD7"/>
<dbReference type="Gene3D" id="4.10.410.10">
    <property type="entry name" value="Pancreatic trypsin inhibitor Kunitz domain"/>
    <property type="match status" value="1"/>
</dbReference>
<dbReference type="WBParaSite" id="nRc.2.0.1.t03818-RA">
    <property type="protein sequence ID" value="nRc.2.0.1.t03818-RA"/>
    <property type="gene ID" value="nRc.2.0.1.g03818"/>
</dbReference>